<evidence type="ECO:0000256" key="14">
    <source>
        <dbReference type="PROSITE-ProRule" id="PRU00278"/>
    </source>
</evidence>
<evidence type="ECO:0000313" key="17">
    <source>
        <dbReference type="Proteomes" id="UP001500523"/>
    </source>
</evidence>
<dbReference type="Pfam" id="PF13145">
    <property type="entry name" value="Rotamase_2"/>
    <property type="match status" value="1"/>
</dbReference>
<comment type="subcellular location">
    <subcellularLocation>
        <location evidence="1">Cell inner membrane</location>
        <topology evidence="1">Single-pass type II membrane protein</topology>
        <orientation evidence="1">Periplasmic side</orientation>
    </subcellularLocation>
</comment>
<evidence type="ECO:0000313" key="16">
    <source>
        <dbReference type="EMBL" id="GAA3721248.1"/>
    </source>
</evidence>
<evidence type="ECO:0000259" key="15">
    <source>
        <dbReference type="PROSITE" id="PS50198"/>
    </source>
</evidence>
<comment type="caution">
    <text evidence="16">The sequence shown here is derived from an EMBL/GenBank/DDBJ whole genome shotgun (WGS) entry which is preliminary data.</text>
</comment>
<evidence type="ECO:0000256" key="9">
    <source>
        <dbReference type="ARBA" id="ARBA00030642"/>
    </source>
</evidence>
<dbReference type="InterPro" id="IPR000297">
    <property type="entry name" value="PPIase_PpiC"/>
</dbReference>
<evidence type="ECO:0000256" key="6">
    <source>
        <dbReference type="ARBA" id="ARBA00022989"/>
    </source>
</evidence>
<keyword evidence="14 16" id="KW-0413">Isomerase</keyword>
<keyword evidence="4" id="KW-0997">Cell inner membrane</keyword>
<feature type="domain" description="PpiC" evidence="15">
    <location>
        <begin position="235"/>
        <end position="363"/>
    </location>
</feature>
<dbReference type="InterPro" id="IPR046357">
    <property type="entry name" value="PPIase_dom_sf"/>
</dbReference>
<dbReference type="PANTHER" id="PTHR47529">
    <property type="entry name" value="PEPTIDYL-PROLYL CIS-TRANS ISOMERASE D"/>
    <property type="match status" value="1"/>
</dbReference>
<keyword evidence="8" id="KW-0143">Chaperone</keyword>
<evidence type="ECO:0000256" key="10">
    <source>
        <dbReference type="ARBA" id="ARBA00031484"/>
    </source>
</evidence>
<comment type="similarity">
    <text evidence="11">Belongs to the PpiD chaperone family.</text>
</comment>
<dbReference type="Proteomes" id="UP001500523">
    <property type="component" value="Unassembled WGS sequence"/>
</dbReference>
<dbReference type="PROSITE" id="PS50198">
    <property type="entry name" value="PPIC_PPIASE_2"/>
    <property type="match status" value="1"/>
</dbReference>
<keyword evidence="17" id="KW-1185">Reference proteome</keyword>
<evidence type="ECO:0000256" key="2">
    <source>
        <dbReference type="ARBA" id="ARBA00018370"/>
    </source>
</evidence>
<proteinExistence type="inferred from homology"/>
<dbReference type="InterPro" id="IPR027304">
    <property type="entry name" value="Trigger_fact/SurA_dom_sf"/>
</dbReference>
<accession>A0ABP7EM16</accession>
<dbReference type="EMBL" id="BAABBF010000009">
    <property type="protein sequence ID" value="GAA3721248.1"/>
    <property type="molecule type" value="Genomic_DNA"/>
</dbReference>
<dbReference type="Pfam" id="PF13624">
    <property type="entry name" value="SurA_N_3"/>
    <property type="match status" value="1"/>
</dbReference>
<evidence type="ECO:0000256" key="13">
    <source>
        <dbReference type="ARBA" id="ARBA00042775"/>
    </source>
</evidence>
<reference evidence="17" key="1">
    <citation type="journal article" date="2019" name="Int. J. Syst. Evol. Microbiol.">
        <title>The Global Catalogue of Microorganisms (GCM) 10K type strain sequencing project: providing services to taxonomists for standard genome sequencing and annotation.</title>
        <authorList>
            <consortium name="The Broad Institute Genomics Platform"/>
            <consortium name="The Broad Institute Genome Sequencing Center for Infectious Disease"/>
            <person name="Wu L."/>
            <person name="Ma J."/>
        </authorList>
    </citation>
    <scope>NUCLEOTIDE SEQUENCE [LARGE SCALE GENOMIC DNA]</scope>
    <source>
        <strain evidence="17">JCM 17498</strain>
    </source>
</reference>
<dbReference type="InterPro" id="IPR052029">
    <property type="entry name" value="PpiD_chaperone"/>
</dbReference>
<evidence type="ECO:0000256" key="5">
    <source>
        <dbReference type="ARBA" id="ARBA00022692"/>
    </source>
</evidence>
<sequence>MLSFFRRIINSRAGLVVTFIVLGMIAFAFAAGDVSNLAGTFGGGGGLGGNDVATVGKQEVTVAELRQRAGDEVAAARQRNPQADMAGYLASGQLDASLDRMITSYALAEFGRQQGMIVSKRLVDGQIASIPGLQGPTGKFDENLYRRILSERKLTDAGIRRDIARDTLVQQLTAPTIGAAQIGEQLALPYASLLLEKREGKVGFIPVAAIPAGPAPTEAEIATWYARNLQRYRIPERRTIRYALITPEQVRARATPTDAEIAQAYQADRAKYQAAEKRTIAQVIVADRAAAEALATRVRGGTSLAEAARAGGLEASTLSAQDKATYAAQTAPAIADAVFAAGKGAVVGPVRGPLGFTVARVEGIEQVAGRTLAQVRGELVTTIRARKTTETLSQLHDSIDDALGNGATFDEAVKDAKLQAQTTPALTAQGMNPDAPGAADPALVPLAAAAFTAEDGDGPQLVQTGQDGGFAIVAVGQVTPAAPRPLAAVRDEVAAAFRADRSRQAARRIANAVLAKVNGGMPMAQALTQAGVALPPVRAIGGTRADLGRQEGPPDPAMVMMFSMAPGTAKLTEAPQGSGWIVVRLDSNTPGDALRNRAILASAKSELGRGMGAEYAEQFARAVRAGIGVKTDAAALKRVRDELSGQGGSDN</sequence>
<dbReference type="SUPFAM" id="SSF54534">
    <property type="entry name" value="FKBP-like"/>
    <property type="match status" value="1"/>
</dbReference>
<dbReference type="Gene3D" id="3.10.50.40">
    <property type="match status" value="1"/>
</dbReference>
<evidence type="ECO:0000256" key="4">
    <source>
        <dbReference type="ARBA" id="ARBA00022519"/>
    </source>
</evidence>
<evidence type="ECO:0000256" key="12">
    <source>
        <dbReference type="ARBA" id="ARBA00040743"/>
    </source>
</evidence>
<keyword evidence="6" id="KW-1133">Transmembrane helix</keyword>
<evidence type="ECO:0000256" key="3">
    <source>
        <dbReference type="ARBA" id="ARBA00022475"/>
    </source>
</evidence>
<evidence type="ECO:0000256" key="7">
    <source>
        <dbReference type="ARBA" id="ARBA00023136"/>
    </source>
</evidence>
<evidence type="ECO:0000256" key="8">
    <source>
        <dbReference type="ARBA" id="ARBA00023186"/>
    </source>
</evidence>
<organism evidence="16 17">
    <name type="scientific">Sphingomonas cynarae</name>
    <dbReference type="NCBI Taxonomy" id="930197"/>
    <lineage>
        <taxon>Bacteria</taxon>
        <taxon>Pseudomonadati</taxon>
        <taxon>Pseudomonadota</taxon>
        <taxon>Alphaproteobacteria</taxon>
        <taxon>Sphingomonadales</taxon>
        <taxon>Sphingomonadaceae</taxon>
        <taxon>Sphingomonas</taxon>
    </lineage>
</organism>
<dbReference type="RefSeq" id="WP_344694378.1">
    <property type="nucleotide sequence ID" value="NZ_BAABBF010000009.1"/>
</dbReference>
<dbReference type="PANTHER" id="PTHR47529:SF1">
    <property type="entry name" value="PERIPLASMIC CHAPERONE PPID"/>
    <property type="match status" value="1"/>
</dbReference>
<dbReference type="SUPFAM" id="SSF109998">
    <property type="entry name" value="Triger factor/SurA peptide-binding domain-like"/>
    <property type="match status" value="1"/>
</dbReference>
<keyword evidence="3" id="KW-1003">Cell membrane</keyword>
<keyword evidence="7" id="KW-0472">Membrane</keyword>
<dbReference type="GO" id="GO:0016853">
    <property type="term" value="F:isomerase activity"/>
    <property type="evidence" value="ECO:0007669"/>
    <property type="project" value="UniProtKB-KW"/>
</dbReference>
<name>A0ABP7EM16_9SPHN</name>
<gene>
    <name evidence="16" type="ORF">GCM10022268_31850</name>
</gene>
<protein>
    <recommendedName>
        <fullName evidence="2">Parvulin-like PPIase</fullName>
    </recommendedName>
    <alternativeName>
        <fullName evidence="9">Peptidyl-prolyl cis-trans isomerase plp</fullName>
    </alternativeName>
    <alternativeName>
        <fullName evidence="12">Periplasmic chaperone PpiD</fullName>
    </alternativeName>
    <alternativeName>
        <fullName evidence="13">Periplasmic folding chaperone</fullName>
    </alternativeName>
    <alternativeName>
        <fullName evidence="10">Rotamase plp</fullName>
    </alternativeName>
</protein>
<evidence type="ECO:0000256" key="1">
    <source>
        <dbReference type="ARBA" id="ARBA00004382"/>
    </source>
</evidence>
<keyword evidence="5" id="KW-0812">Transmembrane</keyword>
<evidence type="ECO:0000256" key="11">
    <source>
        <dbReference type="ARBA" id="ARBA00038408"/>
    </source>
</evidence>
<keyword evidence="14" id="KW-0697">Rotamase</keyword>